<dbReference type="Proteomes" id="UP000549052">
    <property type="component" value="Unassembled WGS sequence"/>
</dbReference>
<keyword evidence="1" id="KW-1133">Transmembrane helix</keyword>
<proteinExistence type="predicted"/>
<dbReference type="EMBL" id="JACGXN010000002">
    <property type="protein sequence ID" value="MBA8878314.1"/>
    <property type="molecule type" value="Genomic_DNA"/>
</dbReference>
<keyword evidence="1" id="KW-0472">Membrane</keyword>
<sequence length="45" mass="4519">MSKSVIVDISAATITGAEDVMMAGGVIVIILAMVGGEGTIIEQAR</sequence>
<gene>
    <name evidence="2" type="ORF">FHW16_002026</name>
</gene>
<comment type="caution">
    <text evidence="2">The sequence shown here is derived from an EMBL/GenBank/DDBJ whole genome shotgun (WGS) entry which is preliminary data.</text>
</comment>
<evidence type="ECO:0000256" key="1">
    <source>
        <dbReference type="SAM" id="Phobius"/>
    </source>
</evidence>
<organism evidence="2 3">
    <name type="scientific">Phyllobacterium myrsinacearum</name>
    <dbReference type="NCBI Taxonomy" id="28101"/>
    <lineage>
        <taxon>Bacteria</taxon>
        <taxon>Pseudomonadati</taxon>
        <taxon>Pseudomonadota</taxon>
        <taxon>Alphaproteobacteria</taxon>
        <taxon>Hyphomicrobiales</taxon>
        <taxon>Phyllobacteriaceae</taxon>
        <taxon>Phyllobacterium</taxon>
    </lineage>
</organism>
<keyword evidence="1" id="KW-0812">Transmembrane</keyword>
<dbReference type="AlphaFoldDB" id="A0A839ELF8"/>
<reference evidence="2 3" key="1">
    <citation type="submission" date="2020-07" db="EMBL/GenBank/DDBJ databases">
        <title>Genomic Encyclopedia of Type Strains, Phase IV (KMG-V): Genome sequencing to study the core and pangenomes of soil and plant-associated prokaryotes.</title>
        <authorList>
            <person name="Whitman W."/>
        </authorList>
    </citation>
    <scope>NUCLEOTIDE SEQUENCE [LARGE SCALE GENOMIC DNA]</scope>
    <source>
        <strain evidence="2 3">AN3</strain>
    </source>
</reference>
<protein>
    <submittedName>
        <fullName evidence="2">Uncharacterized protein</fullName>
    </submittedName>
</protein>
<keyword evidence="3" id="KW-1185">Reference proteome</keyword>
<name>A0A839ELF8_9HYPH</name>
<feature type="transmembrane region" description="Helical" evidence="1">
    <location>
        <begin position="20"/>
        <end position="41"/>
    </location>
</feature>
<accession>A0A839ELF8</accession>
<evidence type="ECO:0000313" key="3">
    <source>
        <dbReference type="Proteomes" id="UP000549052"/>
    </source>
</evidence>
<evidence type="ECO:0000313" key="2">
    <source>
        <dbReference type="EMBL" id="MBA8878314.1"/>
    </source>
</evidence>